<sequence>MTSIVLTEMPDGKIWIKVKENGRLKTEAWADGWSGALEIVHQVVGLRRGTAPAT</sequence>
<proteinExistence type="predicted"/>
<dbReference type="EMBL" id="LAZR01040050">
    <property type="protein sequence ID" value="KKL15485.1"/>
    <property type="molecule type" value="Genomic_DNA"/>
</dbReference>
<name>A0A0F9B1F3_9ZZZZ</name>
<accession>A0A0F9B1F3</accession>
<gene>
    <name evidence="1" type="ORF">LCGC14_2505120</name>
</gene>
<comment type="caution">
    <text evidence="1">The sequence shown here is derived from an EMBL/GenBank/DDBJ whole genome shotgun (WGS) entry which is preliminary data.</text>
</comment>
<organism evidence="1">
    <name type="scientific">marine sediment metagenome</name>
    <dbReference type="NCBI Taxonomy" id="412755"/>
    <lineage>
        <taxon>unclassified sequences</taxon>
        <taxon>metagenomes</taxon>
        <taxon>ecological metagenomes</taxon>
    </lineage>
</organism>
<reference evidence="1" key="1">
    <citation type="journal article" date="2015" name="Nature">
        <title>Complex archaea that bridge the gap between prokaryotes and eukaryotes.</title>
        <authorList>
            <person name="Spang A."/>
            <person name="Saw J.H."/>
            <person name="Jorgensen S.L."/>
            <person name="Zaremba-Niedzwiedzka K."/>
            <person name="Martijn J."/>
            <person name="Lind A.E."/>
            <person name="van Eijk R."/>
            <person name="Schleper C."/>
            <person name="Guy L."/>
            <person name="Ettema T.J."/>
        </authorList>
    </citation>
    <scope>NUCLEOTIDE SEQUENCE</scope>
</reference>
<dbReference type="AlphaFoldDB" id="A0A0F9B1F3"/>
<evidence type="ECO:0000313" key="1">
    <source>
        <dbReference type="EMBL" id="KKL15485.1"/>
    </source>
</evidence>
<protein>
    <submittedName>
        <fullName evidence="1">Uncharacterized protein</fullName>
    </submittedName>
</protein>